<dbReference type="InterPro" id="IPR038404">
    <property type="entry name" value="TRAP_DctP_sf"/>
</dbReference>
<evidence type="ECO:0000313" key="3">
    <source>
        <dbReference type="EMBL" id="SBT25035.1"/>
    </source>
</evidence>
<dbReference type="AlphaFoldDB" id="A0A1C3K0V6"/>
<dbReference type="PANTHER" id="PTHR33376:SF2">
    <property type="entry name" value="DICARBOXYLATE-BINDING PERIPLASMIC PROTEIN"/>
    <property type="match status" value="1"/>
</dbReference>
<dbReference type="Gene3D" id="3.40.190.170">
    <property type="entry name" value="Bacterial extracellular solute-binding protein, family 7"/>
    <property type="match status" value="1"/>
</dbReference>
<keyword evidence="5" id="KW-1185">Reference proteome</keyword>
<dbReference type="NCBIfam" id="NF037995">
    <property type="entry name" value="TRAP_S1"/>
    <property type="match status" value="1"/>
</dbReference>
<evidence type="ECO:0000256" key="1">
    <source>
        <dbReference type="ARBA" id="ARBA00022729"/>
    </source>
</evidence>
<dbReference type="InterPro" id="IPR004682">
    <property type="entry name" value="TRAP_DctP"/>
</dbReference>
<dbReference type="EMBL" id="FLRC01000013">
    <property type="protein sequence ID" value="SBT25035.1"/>
    <property type="molecule type" value="Genomic_DNA"/>
</dbReference>
<dbReference type="NCBIfam" id="TIGR00787">
    <property type="entry name" value="dctP"/>
    <property type="match status" value="1"/>
</dbReference>
<dbReference type="Pfam" id="PF03480">
    <property type="entry name" value="DctP"/>
    <property type="match status" value="1"/>
</dbReference>
<evidence type="ECO:0000313" key="5">
    <source>
        <dbReference type="Proteomes" id="UP000078558"/>
    </source>
</evidence>
<dbReference type="Proteomes" id="UP000078558">
    <property type="component" value="Chromosome I"/>
</dbReference>
<dbReference type="GO" id="GO:0055085">
    <property type="term" value="P:transmembrane transport"/>
    <property type="evidence" value="ECO:0007669"/>
    <property type="project" value="InterPro"/>
</dbReference>
<dbReference type="PIRSF" id="PIRSF006470">
    <property type="entry name" value="DctB"/>
    <property type="match status" value="1"/>
</dbReference>
<organism evidence="3 5">
    <name type="scientific">Orrella dioscoreae</name>
    <dbReference type="NCBI Taxonomy" id="1851544"/>
    <lineage>
        <taxon>Bacteria</taxon>
        <taxon>Pseudomonadati</taxon>
        <taxon>Pseudomonadota</taxon>
        <taxon>Betaproteobacteria</taxon>
        <taxon>Burkholderiales</taxon>
        <taxon>Alcaligenaceae</taxon>
        <taxon>Orrella</taxon>
    </lineage>
</organism>
<dbReference type="KEGG" id="odi:ODI_R0825"/>
<protein>
    <submittedName>
        <fullName evidence="3">TRAP-type C4-dicarboxylate transport system, periplasmic component</fullName>
    </submittedName>
</protein>
<dbReference type="EMBL" id="LT907988">
    <property type="protein sequence ID" value="SOE47411.1"/>
    <property type="molecule type" value="Genomic_DNA"/>
</dbReference>
<gene>
    <name evidence="3" type="ORF">ODI_03371</name>
    <name evidence="4" type="ORF">ODI_R0825</name>
</gene>
<evidence type="ECO:0000256" key="2">
    <source>
        <dbReference type="SAM" id="SignalP"/>
    </source>
</evidence>
<dbReference type="RefSeq" id="WP_067752245.1">
    <property type="nucleotide sequence ID" value="NZ_LT907988.1"/>
</dbReference>
<name>A0A1C3K0V6_9BURK</name>
<dbReference type="GO" id="GO:0030288">
    <property type="term" value="C:outer membrane-bounded periplasmic space"/>
    <property type="evidence" value="ECO:0007669"/>
    <property type="project" value="InterPro"/>
</dbReference>
<dbReference type="STRING" id="1851544.ODI_03371"/>
<keyword evidence="1 2" id="KW-0732">Signal</keyword>
<dbReference type="InterPro" id="IPR018389">
    <property type="entry name" value="DctP_fam"/>
</dbReference>
<feature type="signal peptide" evidence="2">
    <location>
        <begin position="1"/>
        <end position="23"/>
    </location>
</feature>
<dbReference type="OrthoDB" id="9794826at2"/>
<proteinExistence type="predicted"/>
<accession>A0A1C3K0V6</accession>
<sequence>MKPLRTLLAALPLALALPSVALAQTLKASDTHSAGYPTVVAVEQMGKKLEAATGGKLKIQMFSGGVLGTETEVVEQTQLGAVQIARISLGVVGPIVPDVNVFNLPYVFRDEAHMRRVVDGEIGQEILDKVTNANFNLVALGWMDGGTRHLYTKKPVRTAADLKGMKIRMQNNPVLLDTMEAMGGNGVAMNTGEIFSALQTGVIDGAENNSPTLLAHNHYQITKFFTQSGHLIIPELLVMSKRSWEKLTPEHQALVKKVAREAQLEQRELWNKRVAESNDKLKAAGVEFIEIDKTPFQQGTAPVREKHGAPYAELMKRIAAVQ</sequence>
<dbReference type="CDD" id="cd13671">
    <property type="entry name" value="PBP2_TRAP_SBP_like_3"/>
    <property type="match status" value="1"/>
</dbReference>
<evidence type="ECO:0000313" key="4">
    <source>
        <dbReference type="EMBL" id="SOE47411.1"/>
    </source>
</evidence>
<feature type="chain" id="PRO_5015062483" evidence="2">
    <location>
        <begin position="24"/>
        <end position="322"/>
    </location>
</feature>
<dbReference type="GO" id="GO:0030246">
    <property type="term" value="F:carbohydrate binding"/>
    <property type="evidence" value="ECO:0007669"/>
    <property type="project" value="TreeGrafter"/>
</dbReference>
<reference evidence="3 5" key="1">
    <citation type="submission" date="2016-06" db="EMBL/GenBank/DDBJ databases">
        <authorList>
            <person name="Kjaerup R.B."/>
            <person name="Dalgaard T.S."/>
            <person name="Juul-Madsen H.R."/>
        </authorList>
    </citation>
    <scope>NUCLEOTIDE SEQUENCE [LARGE SCALE GENOMIC DNA]</scope>
    <source>
        <strain evidence="3">Orrdi1</strain>
    </source>
</reference>
<dbReference type="PANTHER" id="PTHR33376">
    <property type="match status" value="1"/>
</dbReference>
<reference evidence="4 5" key="2">
    <citation type="submission" date="2017-08" db="EMBL/GenBank/DDBJ databases">
        <authorList>
            <person name="de Groot N.N."/>
        </authorList>
    </citation>
    <scope>NUCLEOTIDE SEQUENCE [LARGE SCALE GENOMIC DNA]</scope>
    <source>
        <strain evidence="4">Orrdi1</strain>
    </source>
</reference>